<dbReference type="InterPro" id="IPR029058">
    <property type="entry name" value="AB_hydrolase_fold"/>
</dbReference>
<dbReference type="PANTHER" id="PTHR11487">
    <property type="entry name" value="THIOESTERASE"/>
    <property type="match status" value="1"/>
</dbReference>
<comment type="similarity">
    <text evidence="1">Belongs to the thioesterase family.</text>
</comment>
<name>A0A3A4AZY7_9ACTN</name>
<dbReference type="Pfam" id="PF00975">
    <property type="entry name" value="Thioesterase"/>
    <property type="match status" value="1"/>
</dbReference>
<dbReference type="Proteomes" id="UP000265768">
    <property type="component" value="Unassembled WGS sequence"/>
</dbReference>
<dbReference type="InterPro" id="IPR012223">
    <property type="entry name" value="TEII"/>
</dbReference>
<dbReference type="Gene3D" id="3.40.50.1820">
    <property type="entry name" value="alpha/beta hydrolase"/>
    <property type="match status" value="1"/>
</dbReference>
<feature type="domain" description="Thioesterase" evidence="2">
    <location>
        <begin position="22"/>
        <end position="237"/>
    </location>
</feature>
<evidence type="ECO:0000256" key="1">
    <source>
        <dbReference type="ARBA" id="ARBA00007169"/>
    </source>
</evidence>
<dbReference type="InterPro" id="IPR001031">
    <property type="entry name" value="Thioesterase"/>
</dbReference>
<proteinExistence type="inferred from homology"/>
<keyword evidence="4" id="KW-1185">Reference proteome</keyword>
<evidence type="ECO:0000313" key="3">
    <source>
        <dbReference type="EMBL" id="RJL27208.1"/>
    </source>
</evidence>
<dbReference type="SUPFAM" id="SSF53474">
    <property type="entry name" value="alpha/beta-Hydrolases"/>
    <property type="match status" value="1"/>
</dbReference>
<dbReference type="EMBL" id="QZEY01000011">
    <property type="protein sequence ID" value="RJL27208.1"/>
    <property type="molecule type" value="Genomic_DNA"/>
</dbReference>
<dbReference type="GO" id="GO:0008610">
    <property type="term" value="P:lipid biosynthetic process"/>
    <property type="evidence" value="ECO:0007669"/>
    <property type="project" value="TreeGrafter"/>
</dbReference>
<evidence type="ECO:0000259" key="2">
    <source>
        <dbReference type="Pfam" id="PF00975"/>
    </source>
</evidence>
<accession>A0A3A4AZY7</accession>
<comment type="caution">
    <text evidence="3">The sequence shown here is derived from an EMBL/GenBank/DDBJ whole genome shotgun (WGS) entry which is preliminary data.</text>
</comment>
<sequence length="247" mass="26647">MSAFSTWFRRYRPAPGARRLFVCFPHAGGSAAFYRPWAEALGTGAEVLAAQYPGRQDRMDDPFPADLDSLAAEIAAALAPALGRPLTLFGHSLGAAVAHEVARLLPGEVGRLVVSGRPGPGRTRRTATHLLPGPELWDAACRLGGTPPELAALPELRDLALPALRADYRLSETHRPRPGPPLHCPVLACLGDRDPEVTPAEAHDWARVTDAGFRLRVFPGGHFYLVRGRDALLREIARCPLAARAAR</sequence>
<organism evidence="3 4">
    <name type="scientific">Bailinhaonella thermotolerans</name>
    <dbReference type="NCBI Taxonomy" id="1070861"/>
    <lineage>
        <taxon>Bacteria</taxon>
        <taxon>Bacillati</taxon>
        <taxon>Actinomycetota</taxon>
        <taxon>Actinomycetes</taxon>
        <taxon>Streptosporangiales</taxon>
        <taxon>Streptosporangiaceae</taxon>
        <taxon>Bailinhaonella</taxon>
    </lineage>
</organism>
<reference evidence="3 4" key="1">
    <citation type="submission" date="2018-09" db="EMBL/GenBank/DDBJ databases">
        <title>YIM 75507 draft genome.</title>
        <authorList>
            <person name="Tang S."/>
            <person name="Feng Y."/>
        </authorList>
    </citation>
    <scope>NUCLEOTIDE SEQUENCE [LARGE SCALE GENOMIC DNA]</scope>
    <source>
        <strain evidence="3 4">YIM 75507</strain>
    </source>
</reference>
<gene>
    <name evidence="3" type="ORF">D5H75_25790</name>
</gene>
<evidence type="ECO:0000313" key="4">
    <source>
        <dbReference type="Proteomes" id="UP000265768"/>
    </source>
</evidence>
<dbReference type="OrthoDB" id="8480037at2"/>
<protein>
    <submittedName>
        <fullName evidence="3">Thioesterase</fullName>
    </submittedName>
</protein>
<dbReference type="RefSeq" id="WP_119929109.1">
    <property type="nucleotide sequence ID" value="NZ_QZEY01000011.1"/>
</dbReference>
<dbReference type="AlphaFoldDB" id="A0A3A4AZY7"/>
<dbReference type="PANTHER" id="PTHR11487:SF0">
    <property type="entry name" value="S-ACYL FATTY ACID SYNTHASE THIOESTERASE, MEDIUM CHAIN"/>
    <property type="match status" value="1"/>
</dbReference>